<dbReference type="Proteomes" id="UP000076154">
    <property type="component" value="Unassembled WGS sequence"/>
</dbReference>
<feature type="region of interest" description="Disordered" evidence="1">
    <location>
        <begin position="1"/>
        <end position="30"/>
    </location>
</feature>
<comment type="caution">
    <text evidence="2">The sequence shown here is derived from an EMBL/GenBank/DDBJ whole genome shotgun (WGS) entry which is preliminary data.</text>
</comment>
<gene>
    <name evidence="2" type="ORF">Hypma_008537</name>
</gene>
<protein>
    <submittedName>
        <fullName evidence="2">Uncharacterized protein</fullName>
    </submittedName>
</protein>
<evidence type="ECO:0000313" key="2">
    <source>
        <dbReference type="EMBL" id="RDB24469.1"/>
    </source>
</evidence>
<proteinExistence type="predicted"/>
<reference evidence="2" key="1">
    <citation type="submission" date="2018-04" db="EMBL/GenBank/DDBJ databases">
        <title>Whole genome sequencing of Hypsizygus marmoreus.</title>
        <authorList>
            <person name="Choi I.-G."/>
            <person name="Min B."/>
            <person name="Kim J.-G."/>
            <person name="Kim S."/>
            <person name="Oh Y.-L."/>
            <person name="Kong W.-S."/>
            <person name="Park H."/>
            <person name="Jeong J."/>
            <person name="Song E.-S."/>
        </authorList>
    </citation>
    <scope>NUCLEOTIDE SEQUENCE [LARGE SCALE GENOMIC DNA]</scope>
    <source>
        <strain evidence="2">51987-8</strain>
    </source>
</reference>
<dbReference type="EMBL" id="LUEZ02000044">
    <property type="protein sequence ID" value="RDB24469.1"/>
    <property type="molecule type" value="Genomic_DNA"/>
</dbReference>
<accession>A0A369JQC1</accession>
<dbReference type="AlphaFoldDB" id="A0A369JQC1"/>
<dbReference type="InParanoid" id="A0A369JQC1"/>
<sequence>MLEPKNAAGDPYTVSRSHPETPISPLDVDLPSVHRGSASAAFPKGKAAANSTSSINISLLPTPPAPLLLVGPM</sequence>
<organism evidence="2 3">
    <name type="scientific">Hypsizygus marmoreus</name>
    <name type="common">White beech mushroom</name>
    <name type="synonym">Agaricus marmoreus</name>
    <dbReference type="NCBI Taxonomy" id="39966"/>
    <lineage>
        <taxon>Eukaryota</taxon>
        <taxon>Fungi</taxon>
        <taxon>Dikarya</taxon>
        <taxon>Basidiomycota</taxon>
        <taxon>Agaricomycotina</taxon>
        <taxon>Agaricomycetes</taxon>
        <taxon>Agaricomycetidae</taxon>
        <taxon>Agaricales</taxon>
        <taxon>Tricholomatineae</taxon>
        <taxon>Lyophyllaceae</taxon>
        <taxon>Hypsizygus</taxon>
    </lineage>
</organism>
<evidence type="ECO:0000256" key="1">
    <source>
        <dbReference type="SAM" id="MobiDB-lite"/>
    </source>
</evidence>
<keyword evidence="3" id="KW-1185">Reference proteome</keyword>
<evidence type="ECO:0000313" key="3">
    <source>
        <dbReference type="Proteomes" id="UP000076154"/>
    </source>
</evidence>
<name>A0A369JQC1_HYPMA</name>